<accession>R7S5W6</accession>
<gene>
    <name evidence="3" type="ORF">PUNSTDRAFT_55100</name>
</gene>
<protein>
    <recommendedName>
        <fullName evidence="1">Defective in cullin neddylation protein</fullName>
    </recommendedName>
</protein>
<dbReference type="AlphaFoldDB" id="R7S5W6"/>
<name>R7S5W6_PUNST</name>
<dbReference type="OrthoDB" id="27198at2759"/>
<dbReference type="GO" id="GO:0045116">
    <property type="term" value="P:protein neddylation"/>
    <property type="evidence" value="ECO:0007669"/>
    <property type="project" value="TreeGrafter"/>
</dbReference>
<dbReference type="GO" id="GO:0031624">
    <property type="term" value="F:ubiquitin conjugating enzyme binding"/>
    <property type="evidence" value="ECO:0007669"/>
    <property type="project" value="TreeGrafter"/>
</dbReference>
<dbReference type="eggNOG" id="KOG3077">
    <property type="taxonomic scope" value="Eukaryota"/>
</dbReference>
<dbReference type="PANTHER" id="PTHR12281">
    <property type="entry name" value="RP42 RELATED"/>
    <property type="match status" value="1"/>
</dbReference>
<dbReference type="PANTHER" id="PTHR12281:SF31">
    <property type="entry name" value="DCN1-LIKE PROTEIN 3"/>
    <property type="match status" value="1"/>
</dbReference>
<dbReference type="InterPro" id="IPR005176">
    <property type="entry name" value="PONY_dom"/>
</dbReference>
<dbReference type="KEGG" id="psq:PUNSTDRAFT_55100"/>
<proteinExistence type="predicted"/>
<dbReference type="GO" id="GO:0000151">
    <property type="term" value="C:ubiquitin ligase complex"/>
    <property type="evidence" value="ECO:0007669"/>
    <property type="project" value="TreeGrafter"/>
</dbReference>
<dbReference type="InterPro" id="IPR014764">
    <property type="entry name" value="DCN-prot"/>
</dbReference>
<dbReference type="Proteomes" id="UP000054196">
    <property type="component" value="Unassembled WGS sequence"/>
</dbReference>
<dbReference type="GO" id="GO:0032182">
    <property type="term" value="F:ubiquitin-like protein binding"/>
    <property type="evidence" value="ECO:0007669"/>
    <property type="project" value="TreeGrafter"/>
</dbReference>
<feature type="domain" description="DCUN1" evidence="2">
    <location>
        <begin position="60"/>
        <end position="275"/>
    </location>
</feature>
<dbReference type="PROSITE" id="PS51229">
    <property type="entry name" value="DCUN1"/>
    <property type="match status" value="1"/>
</dbReference>
<dbReference type="GeneID" id="18883929"/>
<evidence type="ECO:0000313" key="4">
    <source>
        <dbReference type="Proteomes" id="UP000054196"/>
    </source>
</evidence>
<dbReference type="Pfam" id="PF14555">
    <property type="entry name" value="UBA_4"/>
    <property type="match status" value="1"/>
</dbReference>
<dbReference type="Gene3D" id="1.10.238.200">
    <property type="entry name" value="Cullin, PONY binding domain"/>
    <property type="match status" value="1"/>
</dbReference>
<dbReference type="Gene3D" id="1.10.238.10">
    <property type="entry name" value="EF-hand"/>
    <property type="match status" value="1"/>
</dbReference>
<dbReference type="HOGENOM" id="CLU_047042_0_0_1"/>
<comment type="function">
    <text evidence="1">Neddylation of cullins play an essential role in the regulation of SCF-type complexes activity.</text>
</comment>
<evidence type="ECO:0000256" key="1">
    <source>
        <dbReference type="RuleBase" id="RU410713"/>
    </source>
</evidence>
<keyword evidence="4" id="KW-1185">Reference proteome</keyword>
<evidence type="ECO:0000313" key="3">
    <source>
        <dbReference type="EMBL" id="EIN05181.1"/>
    </source>
</evidence>
<dbReference type="InterPro" id="IPR042460">
    <property type="entry name" value="DCN1-like_PONY"/>
</dbReference>
<dbReference type="Pfam" id="PF03556">
    <property type="entry name" value="Cullin_binding"/>
    <property type="match status" value="1"/>
</dbReference>
<dbReference type="EMBL" id="JH687551">
    <property type="protein sequence ID" value="EIN05181.1"/>
    <property type="molecule type" value="Genomic_DNA"/>
</dbReference>
<dbReference type="RefSeq" id="XP_007387584.1">
    <property type="nucleotide sequence ID" value="XM_007387522.1"/>
</dbReference>
<dbReference type="OMA" id="LWCKFLQ"/>
<sequence>MSRRSAADRALEESVAQFCEFTAATPKEARNYLTKYKKLDSALNAFYTDPNMFGRRDTGPSTSKLGVLFDQYKEEDGDDIGIDGTIRFCQDLGVDPEDVVLLAIAYELKSPRMGTWEKKGWIDGWKAIGTDNIAGMKTSLLRLRDKLGSDPAYFAKVYGHTFDFARAEGQRSLAIETAIAFWQLLLPTGLQGGALAHIRSRDSDNDQDMDGEEGWKPEYNDWWFEFLTQRGGKGVSKDTWTMFLEFVRTIDSKFEKYDMEAAWPSTIDDFVEFAKEKLASGGA</sequence>
<dbReference type="GO" id="GO:0097602">
    <property type="term" value="F:cullin family protein binding"/>
    <property type="evidence" value="ECO:0007669"/>
    <property type="project" value="TreeGrafter"/>
</dbReference>
<dbReference type="Gene3D" id="1.10.8.10">
    <property type="entry name" value="DNA helicase RuvA subunit, C-terminal domain"/>
    <property type="match status" value="1"/>
</dbReference>
<evidence type="ECO:0000259" key="2">
    <source>
        <dbReference type="PROSITE" id="PS51229"/>
    </source>
</evidence>
<reference evidence="4" key="1">
    <citation type="journal article" date="2012" name="Science">
        <title>The Paleozoic origin of enzymatic lignin decomposition reconstructed from 31 fungal genomes.</title>
        <authorList>
            <person name="Floudas D."/>
            <person name="Binder M."/>
            <person name="Riley R."/>
            <person name="Barry K."/>
            <person name="Blanchette R.A."/>
            <person name="Henrissat B."/>
            <person name="Martinez A.T."/>
            <person name="Otillar R."/>
            <person name="Spatafora J.W."/>
            <person name="Yadav J.S."/>
            <person name="Aerts A."/>
            <person name="Benoit I."/>
            <person name="Boyd A."/>
            <person name="Carlson A."/>
            <person name="Copeland A."/>
            <person name="Coutinho P.M."/>
            <person name="de Vries R.P."/>
            <person name="Ferreira P."/>
            <person name="Findley K."/>
            <person name="Foster B."/>
            <person name="Gaskell J."/>
            <person name="Glotzer D."/>
            <person name="Gorecki P."/>
            <person name="Heitman J."/>
            <person name="Hesse C."/>
            <person name="Hori C."/>
            <person name="Igarashi K."/>
            <person name="Jurgens J.A."/>
            <person name="Kallen N."/>
            <person name="Kersten P."/>
            <person name="Kohler A."/>
            <person name="Kuees U."/>
            <person name="Kumar T.K.A."/>
            <person name="Kuo A."/>
            <person name="LaButti K."/>
            <person name="Larrondo L.F."/>
            <person name="Lindquist E."/>
            <person name="Ling A."/>
            <person name="Lombard V."/>
            <person name="Lucas S."/>
            <person name="Lundell T."/>
            <person name="Martin R."/>
            <person name="McLaughlin D.J."/>
            <person name="Morgenstern I."/>
            <person name="Morin E."/>
            <person name="Murat C."/>
            <person name="Nagy L.G."/>
            <person name="Nolan M."/>
            <person name="Ohm R.A."/>
            <person name="Patyshakuliyeva A."/>
            <person name="Rokas A."/>
            <person name="Ruiz-Duenas F.J."/>
            <person name="Sabat G."/>
            <person name="Salamov A."/>
            <person name="Samejima M."/>
            <person name="Schmutz J."/>
            <person name="Slot J.C."/>
            <person name="St John F."/>
            <person name="Stenlid J."/>
            <person name="Sun H."/>
            <person name="Sun S."/>
            <person name="Syed K."/>
            <person name="Tsang A."/>
            <person name="Wiebenga A."/>
            <person name="Young D."/>
            <person name="Pisabarro A."/>
            <person name="Eastwood D.C."/>
            <person name="Martin F."/>
            <person name="Cullen D."/>
            <person name="Grigoriev I.V."/>
            <person name="Hibbett D.S."/>
        </authorList>
    </citation>
    <scope>NUCLEOTIDE SEQUENCE [LARGE SCALE GENOMIC DNA]</scope>
    <source>
        <strain evidence="4">HHB-11173 SS5</strain>
    </source>
</reference>
<organism evidence="3 4">
    <name type="scientific">Punctularia strigosozonata (strain HHB-11173)</name>
    <name type="common">White-rot fungus</name>
    <dbReference type="NCBI Taxonomy" id="741275"/>
    <lineage>
        <taxon>Eukaryota</taxon>
        <taxon>Fungi</taxon>
        <taxon>Dikarya</taxon>
        <taxon>Basidiomycota</taxon>
        <taxon>Agaricomycotina</taxon>
        <taxon>Agaricomycetes</taxon>
        <taxon>Corticiales</taxon>
        <taxon>Punctulariaceae</taxon>
        <taxon>Punctularia</taxon>
    </lineage>
</organism>